<name>A0ABR9HG54_9ACTN</name>
<reference evidence="11 12" key="1">
    <citation type="submission" date="2020-10" db="EMBL/GenBank/DDBJ databases">
        <title>Sequencing the genomes of 1000 actinobacteria strains.</title>
        <authorList>
            <person name="Klenk H.-P."/>
        </authorList>
    </citation>
    <scope>NUCLEOTIDE SEQUENCE [LARGE SCALE GENOMIC DNA]</scope>
    <source>
        <strain evidence="11 12">DSM 45157</strain>
    </source>
</reference>
<dbReference type="Pfam" id="PF21089">
    <property type="entry name" value="PKS_DH_N"/>
    <property type="match status" value="1"/>
</dbReference>
<feature type="region of interest" description="C-terminal hotdog fold" evidence="7">
    <location>
        <begin position="119"/>
        <end position="257"/>
    </location>
</feature>
<dbReference type="Gene3D" id="3.40.640.10">
    <property type="entry name" value="Type I PLP-dependent aspartate aminotransferase-like (Major domain)"/>
    <property type="match status" value="1"/>
</dbReference>
<dbReference type="SMART" id="SM00826">
    <property type="entry name" value="PKS_DH"/>
    <property type="match status" value="1"/>
</dbReference>
<feature type="compositionally biased region" description="Pro residues" evidence="8">
    <location>
        <begin position="797"/>
        <end position="813"/>
    </location>
</feature>
<dbReference type="Gene3D" id="3.90.1150.10">
    <property type="entry name" value="Aspartate Aminotransferase, domain 1"/>
    <property type="match status" value="1"/>
</dbReference>
<dbReference type="EC" id="2.3.1.47" evidence="2"/>
<keyword evidence="5 11" id="KW-0808">Transferase</keyword>
<dbReference type="InterPro" id="IPR049552">
    <property type="entry name" value="PKS_DH_N"/>
</dbReference>
<evidence type="ECO:0000256" key="6">
    <source>
        <dbReference type="ARBA" id="ARBA00047715"/>
    </source>
</evidence>
<dbReference type="SMART" id="SM00822">
    <property type="entry name" value="PKS_KR"/>
    <property type="match status" value="1"/>
</dbReference>
<dbReference type="InterPro" id="IPR049900">
    <property type="entry name" value="PKS_mFAS_DH"/>
</dbReference>
<evidence type="ECO:0000256" key="8">
    <source>
        <dbReference type="SAM" id="MobiDB-lite"/>
    </source>
</evidence>
<comment type="caution">
    <text evidence="11">The sequence shown here is derived from an EMBL/GenBank/DDBJ whole genome shotgun (WGS) entry which is preliminary data.</text>
</comment>
<feature type="active site" description="Proton donor; for dehydratase activity" evidence="7">
    <location>
        <position position="177"/>
    </location>
</feature>
<dbReference type="GO" id="GO:0008890">
    <property type="term" value="F:glycine C-acetyltransferase activity"/>
    <property type="evidence" value="ECO:0007669"/>
    <property type="project" value="UniProtKB-EC"/>
</dbReference>
<dbReference type="InterPro" id="IPR036736">
    <property type="entry name" value="ACP-like_sf"/>
</dbReference>
<dbReference type="EMBL" id="JADBDY010000001">
    <property type="protein sequence ID" value="MBE1458019.1"/>
    <property type="molecule type" value="Genomic_DNA"/>
</dbReference>
<dbReference type="SUPFAM" id="SSF51735">
    <property type="entry name" value="NAD(P)-binding Rossmann-fold domains"/>
    <property type="match status" value="2"/>
</dbReference>
<dbReference type="InterPro" id="IPR015422">
    <property type="entry name" value="PyrdxlP-dep_Trfase_small"/>
</dbReference>
<dbReference type="RefSeq" id="WP_191270580.1">
    <property type="nucleotide sequence ID" value="NZ_BMXJ01000004.1"/>
</dbReference>
<dbReference type="PROSITE" id="PS00012">
    <property type="entry name" value="PHOSPHOPANTETHEINE"/>
    <property type="match status" value="1"/>
</dbReference>
<organism evidence="11 12">
    <name type="scientific">Nocardiopsis terrae</name>
    <dbReference type="NCBI Taxonomy" id="372655"/>
    <lineage>
        <taxon>Bacteria</taxon>
        <taxon>Bacillati</taxon>
        <taxon>Actinomycetota</taxon>
        <taxon>Actinomycetes</taxon>
        <taxon>Streptosporangiales</taxon>
        <taxon>Nocardiopsidaceae</taxon>
        <taxon>Nocardiopsis</taxon>
    </lineage>
</organism>
<comment type="cofactor">
    <cofactor evidence="1">
        <name>pyridoxal 5'-phosphate</name>
        <dbReference type="ChEBI" id="CHEBI:597326"/>
    </cofactor>
</comment>
<evidence type="ECO:0000256" key="5">
    <source>
        <dbReference type="ARBA" id="ARBA00022679"/>
    </source>
</evidence>
<evidence type="ECO:0000256" key="7">
    <source>
        <dbReference type="PROSITE-ProRule" id="PRU01363"/>
    </source>
</evidence>
<dbReference type="InterPro" id="IPR009081">
    <property type="entry name" value="PP-bd_ACP"/>
</dbReference>
<evidence type="ECO:0000259" key="10">
    <source>
        <dbReference type="PROSITE" id="PS52019"/>
    </source>
</evidence>
<feature type="active site" description="Proton acceptor; for dehydratase activity" evidence="7">
    <location>
        <position position="18"/>
    </location>
</feature>
<dbReference type="PROSITE" id="PS50075">
    <property type="entry name" value="CARRIER"/>
    <property type="match status" value="1"/>
</dbReference>
<dbReference type="CDD" id="cd06454">
    <property type="entry name" value="KBL_like"/>
    <property type="match status" value="1"/>
</dbReference>
<dbReference type="InterPro" id="IPR036291">
    <property type="entry name" value="NAD(P)-bd_dom_sf"/>
</dbReference>
<dbReference type="Pfam" id="PF08659">
    <property type="entry name" value="KR"/>
    <property type="match status" value="1"/>
</dbReference>
<dbReference type="Proteomes" id="UP000598217">
    <property type="component" value="Unassembled WGS sequence"/>
</dbReference>
<evidence type="ECO:0000256" key="4">
    <source>
        <dbReference type="ARBA" id="ARBA00022553"/>
    </source>
</evidence>
<dbReference type="CDD" id="cd05274">
    <property type="entry name" value="KR_FAS_SDR_x"/>
    <property type="match status" value="1"/>
</dbReference>
<proteinExistence type="predicted"/>
<evidence type="ECO:0000256" key="3">
    <source>
        <dbReference type="ARBA" id="ARBA00022450"/>
    </source>
</evidence>
<dbReference type="InterPro" id="IPR013968">
    <property type="entry name" value="PKS_KR"/>
</dbReference>
<keyword evidence="11" id="KW-0012">Acyltransferase</keyword>
<dbReference type="InterPro" id="IPR020807">
    <property type="entry name" value="PKS_DH"/>
</dbReference>
<feature type="region of interest" description="N-terminal hotdog fold" evidence="7">
    <location>
        <begin position="1"/>
        <end position="105"/>
    </location>
</feature>
<feature type="compositionally biased region" description="Low complexity" evidence="8">
    <location>
        <begin position="782"/>
        <end position="796"/>
    </location>
</feature>
<dbReference type="InterPro" id="IPR015424">
    <property type="entry name" value="PyrdxlP-dep_Trfase"/>
</dbReference>
<dbReference type="PANTHER" id="PTHR13693">
    <property type="entry name" value="CLASS II AMINOTRANSFERASE/8-AMINO-7-OXONONANOATE SYNTHASE"/>
    <property type="match status" value="1"/>
</dbReference>
<keyword evidence="3" id="KW-0596">Phosphopantetheine</keyword>
<dbReference type="PANTHER" id="PTHR13693:SF3">
    <property type="entry name" value="LD36009P"/>
    <property type="match status" value="1"/>
</dbReference>
<dbReference type="InterPro" id="IPR006162">
    <property type="entry name" value="Ppantetheine_attach_site"/>
</dbReference>
<dbReference type="Gene3D" id="3.40.50.720">
    <property type="entry name" value="NAD(P)-binding Rossmann-like Domain"/>
    <property type="match status" value="1"/>
</dbReference>
<gene>
    <name evidence="11" type="ORF">H4W79_002233</name>
</gene>
<dbReference type="Gene3D" id="3.10.129.110">
    <property type="entry name" value="Polyketide synthase dehydratase"/>
    <property type="match status" value="1"/>
</dbReference>
<protein>
    <recommendedName>
        <fullName evidence="2">8-amino-7-oxononanoate synthase</fullName>
        <ecNumber evidence="2">2.3.1.47</ecNumber>
    </recommendedName>
</protein>
<keyword evidence="12" id="KW-1185">Reference proteome</keyword>
<keyword evidence="4" id="KW-0597">Phosphoprotein</keyword>
<feature type="domain" description="Carrier" evidence="9">
    <location>
        <begin position="671"/>
        <end position="745"/>
    </location>
</feature>
<dbReference type="SUPFAM" id="SSF53383">
    <property type="entry name" value="PLP-dependent transferases"/>
    <property type="match status" value="1"/>
</dbReference>
<dbReference type="Pfam" id="PF14765">
    <property type="entry name" value="PS-DH"/>
    <property type="match status" value="1"/>
</dbReference>
<dbReference type="InterPro" id="IPR020806">
    <property type="entry name" value="PKS_PP-bd"/>
</dbReference>
<dbReference type="Gene3D" id="1.10.1200.10">
    <property type="entry name" value="ACP-like"/>
    <property type="match status" value="1"/>
</dbReference>
<dbReference type="PROSITE" id="PS52019">
    <property type="entry name" value="PKS_MFAS_DH"/>
    <property type="match status" value="1"/>
</dbReference>
<dbReference type="InterPro" id="IPR004839">
    <property type="entry name" value="Aminotransferase_I/II_large"/>
</dbReference>
<dbReference type="InterPro" id="IPR042104">
    <property type="entry name" value="PKS_dehydratase_sf"/>
</dbReference>
<feature type="region of interest" description="Disordered" evidence="8">
    <location>
        <begin position="771"/>
        <end position="851"/>
    </location>
</feature>
<evidence type="ECO:0000256" key="1">
    <source>
        <dbReference type="ARBA" id="ARBA00001933"/>
    </source>
</evidence>
<comment type="catalytic activity">
    <reaction evidence="6">
        <text>6-carboxyhexanoyl-[ACP] + L-alanine + H(+) = (8S)-8-amino-7-oxononanoate + holo-[ACP] + CO2</text>
        <dbReference type="Rhea" id="RHEA:42288"/>
        <dbReference type="Rhea" id="RHEA-COMP:9685"/>
        <dbReference type="Rhea" id="RHEA-COMP:9955"/>
        <dbReference type="ChEBI" id="CHEBI:15378"/>
        <dbReference type="ChEBI" id="CHEBI:16526"/>
        <dbReference type="ChEBI" id="CHEBI:57972"/>
        <dbReference type="ChEBI" id="CHEBI:64479"/>
        <dbReference type="ChEBI" id="CHEBI:78846"/>
        <dbReference type="ChEBI" id="CHEBI:149468"/>
        <dbReference type="EC" id="2.3.1.47"/>
    </reaction>
</comment>
<dbReference type="SUPFAM" id="SSF47336">
    <property type="entry name" value="ACP-like"/>
    <property type="match status" value="1"/>
</dbReference>
<evidence type="ECO:0000256" key="2">
    <source>
        <dbReference type="ARBA" id="ARBA00013187"/>
    </source>
</evidence>
<dbReference type="Pfam" id="PF00550">
    <property type="entry name" value="PP-binding"/>
    <property type="match status" value="1"/>
</dbReference>
<sequence length="1249" mass="132632">MTVFRNLVRRDEPLAADHLVGDRAVLPASAQLDSLVTALDAVHPGGSWRLERTHFLAPLAVGEDGVEVETALEQSGTCTVRSRPVGSGAWTENSRGTAVREVLAPPPYEDLATVTGSCPDPVDLDLFREWQQQSGITYGPHFRAVRSLLRGPDRVLALLRTGEEPLSPHTVPPPLLDAAFQCLGFLDGGRAGACLPWAVHTFSVRRRISGSVWCLAERTGGDGSMVRGRFSLFSQQGEILLEAEGVTLRSASPPPEGAPDPAARIAADPARLTPTAPAETVGHFVWDPVEPAPEPSSADAAEVVLRPDAEAAGELPEITRTVEELVYVAPRGVRGAEGANALIRGFFRMVATVTTQRPTPSLTVITDGAHESEPAHTALWGLVRSLRKELPRARLRLVDLGGSPEPTSVPRFAEPELRLIDGVWHRPRLATAPPAPVKPPTVEDKRFLVTGGMGGIGLHVAEHLVDLGCAHLTLVGRSRPGPGERSERLRRLAERCELVLHTGDVCDLGPLLAGSERFHGVFHCAGVLRDGLARSLEPEQVAEVLHPKIGGVHTLADGLGERAPDFVALFSSVAAVHGNLGQTSYAAANAYMDGFAASLREKGLPWYGLAWGLWEVGMGEAVGDGASLRGVPALSVKTGLEMLDTVLAHPPGNYVLTPADATKEHDMAPVTTTDDLWAPLRDILAEALRLERVEPQDNLLELGLDSITAVEVGAALGARGIDIDTAVLFERPDITDLLAHLSSLPAGTAPARPGAQTAPAAAGAVPGASTFNAPWDQYRNGSAPAEPSAGSPAVPRTAPPPSPPAAPPAPPAPAVRVPEPSAPERSGRPSPGPAGPHLTPRRTLPARLSNRAEGTFLERRIDSLSAEDREIVARNDYFYEPVIEAAEGPRIRFDGKWFLNLASYSYLGLLGHDYISAQAQAAVRRFGTGAHGVRLLAGTYDLHRELELAIADFLGAEDAIVYSSGYMANQATLGALLGPGDVVLGDVYNHASILDGYRLSGAQVVTYAHNDLGDLERVLRRTEGSGRILVTDAVFSMDGDIADLPGILDLCERHDVPVMVDEAHSIGVLGATGRGIVEHFGLDPHRVDIKMGTLSKTIPSSGGYVAGSRDLVFALKNNARGWMFSAASTPAQIAAARAALEVIDAAPGMVGRLGRLADRYRDRLHALGFDTLKSASPVVPVLCDSAEQAQEMARLCQADGLFVQPIVYPAVPRALPRLRTIVNLSHSAADLEEAASVLERAGRRLGLIR</sequence>
<dbReference type="InterPro" id="IPR049551">
    <property type="entry name" value="PKS_DH_C"/>
</dbReference>
<dbReference type="InterPro" id="IPR050087">
    <property type="entry name" value="AON_synthase_class-II"/>
</dbReference>
<evidence type="ECO:0000259" key="9">
    <source>
        <dbReference type="PROSITE" id="PS50075"/>
    </source>
</evidence>
<dbReference type="InterPro" id="IPR057326">
    <property type="entry name" value="KR_dom"/>
</dbReference>
<dbReference type="InterPro" id="IPR015421">
    <property type="entry name" value="PyrdxlP-dep_Trfase_major"/>
</dbReference>
<dbReference type="Pfam" id="PF00155">
    <property type="entry name" value="Aminotran_1_2"/>
    <property type="match status" value="1"/>
</dbReference>
<evidence type="ECO:0000313" key="11">
    <source>
        <dbReference type="EMBL" id="MBE1458019.1"/>
    </source>
</evidence>
<dbReference type="SMART" id="SM01294">
    <property type="entry name" value="PKS_PP_betabranch"/>
    <property type="match status" value="1"/>
</dbReference>
<dbReference type="SMART" id="SM00823">
    <property type="entry name" value="PKS_PP"/>
    <property type="match status" value="1"/>
</dbReference>
<accession>A0ABR9HG54</accession>
<evidence type="ECO:0000313" key="12">
    <source>
        <dbReference type="Proteomes" id="UP000598217"/>
    </source>
</evidence>
<feature type="domain" description="PKS/mFAS DH" evidence="10">
    <location>
        <begin position="1"/>
        <end position="257"/>
    </location>
</feature>